<dbReference type="InterPro" id="IPR030678">
    <property type="entry name" value="Peptide/Ni-bd"/>
</dbReference>
<gene>
    <name evidence="6" type="ORF">VE25_20730</name>
</gene>
<accession>A0A0F5FDG7</accession>
<evidence type="ECO:0000256" key="4">
    <source>
        <dbReference type="ARBA" id="ARBA00022729"/>
    </source>
</evidence>
<dbReference type="CDD" id="cd00995">
    <property type="entry name" value="PBP2_NikA_DppA_OppA_like"/>
    <property type="match status" value="1"/>
</dbReference>
<dbReference type="Pfam" id="PF00496">
    <property type="entry name" value="SBP_bac_5"/>
    <property type="match status" value="1"/>
</dbReference>
<keyword evidence="3" id="KW-0813">Transport</keyword>
<dbReference type="GO" id="GO:1904680">
    <property type="term" value="F:peptide transmembrane transporter activity"/>
    <property type="evidence" value="ECO:0007669"/>
    <property type="project" value="TreeGrafter"/>
</dbReference>
<dbReference type="Gene3D" id="3.90.76.10">
    <property type="entry name" value="Dipeptide-binding Protein, Domain 1"/>
    <property type="match status" value="1"/>
</dbReference>
<dbReference type="InterPro" id="IPR006311">
    <property type="entry name" value="TAT_signal"/>
</dbReference>
<dbReference type="RefSeq" id="WP_046110576.1">
    <property type="nucleotide sequence ID" value="NZ_JZEX01000192.1"/>
</dbReference>
<dbReference type="GO" id="GO:0015833">
    <property type="term" value="P:peptide transport"/>
    <property type="evidence" value="ECO:0007669"/>
    <property type="project" value="TreeGrafter"/>
</dbReference>
<keyword evidence="7" id="KW-1185">Reference proteome</keyword>
<dbReference type="Gene3D" id="3.40.190.10">
    <property type="entry name" value="Periplasmic binding protein-like II"/>
    <property type="match status" value="1"/>
</dbReference>
<dbReference type="InterPro" id="IPR000914">
    <property type="entry name" value="SBP_5_dom"/>
</dbReference>
<evidence type="ECO:0000313" key="7">
    <source>
        <dbReference type="Proteomes" id="UP000033632"/>
    </source>
</evidence>
<comment type="similarity">
    <text evidence="2">Belongs to the bacterial solute-binding protein 5 family.</text>
</comment>
<dbReference type="Gene3D" id="3.10.105.10">
    <property type="entry name" value="Dipeptide-binding Protein, Domain 3"/>
    <property type="match status" value="1"/>
</dbReference>
<comment type="subcellular location">
    <subcellularLocation>
        <location evidence="1">Periplasm</location>
    </subcellularLocation>
</comment>
<dbReference type="PANTHER" id="PTHR30290:SF10">
    <property type="entry name" value="PERIPLASMIC OLIGOPEPTIDE-BINDING PROTEIN-RELATED"/>
    <property type="match status" value="1"/>
</dbReference>
<dbReference type="PATRIC" id="fig|443610.3.peg.2468"/>
<proteinExistence type="inferred from homology"/>
<comment type="caution">
    <text evidence="6">The sequence shown here is derived from an EMBL/GenBank/DDBJ whole genome shotgun (WGS) entry which is preliminary data.</text>
</comment>
<keyword evidence="4" id="KW-0732">Signal</keyword>
<dbReference type="SUPFAM" id="SSF53850">
    <property type="entry name" value="Periplasmic binding protein-like II"/>
    <property type="match status" value="1"/>
</dbReference>
<protein>
    <submittedName>
        <fullName evidence="6">Peptide ABC transporter</fullName>
    </submittedName>
</protein>
<evidence type="ECO:0000256" key="3">
    <source>
        <dbReference type="ARBA" id="ARBA00022448"/>
    </source>
</evidence>
<dbReference type="Proteomes" id="UP000033632">
    <property type="component" value="Unassembled WGS sequence"/>
</dbReference>
<dbReference type="GO" id="GO:0030288">
    <property type="term" value="C:outer membrane-bounded periplasmic space"/>
    <property type="evidence" value="ECO:0007669"/>
    <property type="project" value="UniProtKB-ARBA"/>
</dbReference>
<dbReference type="STRING" id="443610.VE25_20730"/>
<reference evidence="6 7" key="1">
    <citation type="submission" date="2015-03" db="EMBL/GenBank/DDBJ databases">
        <authorList>
            <person name="Hassan Y.I."/>
            <person name="Lepp D."/>
            <person name="Li X.-Z."/>
            <person name="Zhou T."/>
        </authorList>
    </citation>
    <scope>NUCLEOTIDE SEQUENCE [LARGE SCALE GENOMIC DNA]</scope>
    <source>
        <strain evidence="6 7">BD-c194</strain>
    </source>
</reference>
<feature type="domain" description="Solute-binding protein family 5" evidence="5">
    <location>
        <begin position="83"/>
        <end position="455"/>
    </location>
</feature>
<dbReference type="GO" id="GO:0043190">
    <property type="term" value="C:ATP-binding cassette (ABC) transporter complex"/>
    <property type="evidence" value="ECO:0007669"/>
    <property type="project" value="InterPro"/>
</dbReference>
<dbReference type="EMBL" id="JZEX01000192">
    <property type="protein sequence ID" value="KKB06896.1"/>
    <property type="molecule type" value="Genomic_DNA"/>
</dbReference>
<evidence type="ECO:0000256" key="1">
    <source>
        <dbReference type="ARBA" id="ARBA00004418"/>
    </source>
</evidence>
<name>A0A0F5FDG7_9HYPH</name>
<dbReference type="AlphaFoldDB" id="A0A0F5FDG7"/>
<dbReference type="InterPro" id="IPR039424">
    <property type="entry name" value="SBP_5"/>
</dbReference>
<evidence type="ECO:0000259" key="5">
    <source>
        <dbReference type="Pfam" id="PF00496"/>
    </source>
</evidence>
<dbReference type="PIRSF" id="PIRSF002741">
    <property type="entry name" value="MppA"/>
    <property type="match status" value="1"/>
</dbReference>
<dbReference type="PANTHER" id="PTHR30290">
    <property type="entry name" value="PERIPLASMIC BINDING COMPONENT OF ABC TRANSPORTER"/>
    <property type="match status" value="1"/>
</dbReference>
<evidence type="ECO:0000313" key="6">
    <source>
        <dbReference type="EMBL" id="KKB06896.1"/>
    </source>
</evidence>
<evidence type="ECO:0000256" key="2">
    <source>
        <dbReference type="ARBA" id="ARBA00005695"/>
    </source>
</evidence>
<dbReference type="OrthoDB" id="9803988at2"/>
<dbReference type="PROSITE" id="PS51318">
    <property type="entry name" value="TAT"/>
    <property type="match status" value="1"/>
</dbReference>
<sequence length="541" mass="60163">MVDRSTESGGISRRDVLRGGAGVLVSMTAFGLLSGKAAAQETTFKIIHPSFDMNWSPMRGGGAALRWHSLWWASPMYFDEWGEVQPYVFTSWTPSDDWTVWIFKIDPNAVFSDGSPITPADVKGSWEVGAMPLTASQRVPLVLAGVVGYDEIAAGTATELPGVVIVDGQTIEVTLKEPDPIFHMRIANHLVPIVKISQARAEDGNQAPDWYTPEMGVVSSGPFKLVEMNLDDGFVAWEPNENFFGSKPKLTRIELRVIEDSVTATALLKEGEYHAHTALVTPTIVEDLGPEFSMGTEIPNGQHFYFNAKTPPFDDINVRKALVLAVDRAEMMRASFPNGPHKQAEQILVGVDGVDPDWEPYPYDPEEARRLLAESTYGSPDRLPRIIFAGVIAPAEQAAAQFVVEQWRQNLGITAVELKPTLDNFAPADVHVIRDDAGSRVPDATEFLRTIIHSTSRVAREKMNGYSNPEVDRLLDEAAPLPIDDPRRNELAQQAQRVFREDYQLIPWYIEAMSRWALPNIMGMEKNLDWQVVAPWNIEIT</sequence>
<organism evidence="6 7">
    <name type="scientific">Devosia geojensis</name>
    <dbReference type="NCBI Taxonomy" id="443610"/>
    <lineage>
        <taxon>Bacteria</taxon>
        <taxon>Pseudomonadati</taxon>
        <taxon>Pseudomonadota</taxon>
        <taxon>Alphaproteobacteria</taxon>
        <taxon>Hyphomicrobiales</taxon>
        <taxon>Devosiaceae</taxon>
        <taxon>Devosia</taxon>
    </lineage>
</organism>